<feature type="transmembrane region" description="Helical" evidence="6">
    <location>
        <begin position="211"/>
        <end position="232"/>
    </location>
</feature>
<reference evidence="8" key="1">
    <citation type="submission" date="2021-03" db="EMBL/GenBank/DDBJ databases">
        <title>Chromosome level genome of the anhydrobiotic midge Polypedilum vanderplanki.</title>
        <authorList>
            <person name="Yoshida Y."/>
            <person name="Kikawada T."/>
            <person name="Gusev O."/>
        </authorList>
    </citation>
    <scope>NUCLEOTIDE SEQUENCE</scope>
    <source>
        <strain evidence="8">NIAS01</strain>
        <tissue evidence="8">Whole body or cell culture</tissue>
    </source>
</reference>
<feature type="transmembrane region" description="Helical" evidence="6">
    <location>
        <begin position="108"/>
        <end position="126"/>
    </location>
</feature>
<dbReference type="GO" id="GO:0007165">
    <property type="term" value="P:signal transduction"/>
    <property type="evidence" value="ECO:0007669"/>
    <property type="project" value="TreeGrafter"/>
</dbReference>
<dbReference type="OrthoDB" id="8907274at2759"/>
<sequence length="309" mass="35266">MKPAAKASQRLQKAAWITVDLLIFLIAASTLIYIEFFAPNVKRGFFCGDKSISFERQKDTIPIKIVIIFGLTPILFMWIAEFIFIEVDTEESESNGIGFRVKKSWRQMLVWFKSYGVNLVFMLLVMDVTKVLVGEHRPHFIESCRPDTAVNCTIGEFITDFVCTNKTIKPYALRDSSRSFPSGHASISTYTSLFMIWYLQCRLPKLKSMFLVPFVQVLLALWVSLCSVSRVTDHRHHWTDVIGGIILGVVFAIYTCHILLKNFNSDNDKLKPIINNVNGSSSSNDSRRSVRRLLSTISSKEEFTLNNLE</sequence>
<dbReference type="EMBL" id="JADBJN010000001">
    <property type="protein sequence ID" value="KAG5682798.1"/>
    <property type="molecule type" value="Genomic_DNA"/>
</dbReference>
<comment type="subcellular location">
    <subcellularLocation>
        <location evidence="1">Membrane</location>
        <topology evidence="1">Multi-pass membrane protein</topology>
    </subcellularLocation>
</comment>
<evidence type="ECO:0000256" key="5">
    <source>
        <dbReference type="ARBA" id="ARBA00023136"/>
    </source>
</evidence>
<dbReference type="InterPro" id="IPR000326">
    <property type="entry name" value="PAP2/HPO"/>
</dbReference>
<dbReference type="Gene3D" id="1.20.144.10">
    <property type="entry name" value="Phosphatidic acid phosphatase type 2/haloperoxidase"/>
    <property type="match status" value="1"/>
</dbReference>
<dbReference type="GO" id="GO:0005886">
    <property type="term" value="C:plasma membrane"/>
    <property type="evidence" value="ECO:0007669"/>
    <property type="project" value="TreeGrafter"/>
</dbReference>
<dbReference type="InterPro" id="IPR043216">
    <property type="entry name" value="PAP-like"/>
</dbReference>
<comment type="similarity">
    <text evidence="2">Belongs to the PA-phosphatase related phosphoesterase family.</text>
</comment>
<dbReference type="PANTHER" id="PTHR10165:SF103">
    <property type="entry name" value="PHOSPHOLIPID PHOSPHATASE HOMOLOG 1.2 HOMOLOG"/>
    <property type="match status" value="1"/>
</dbReference>
<evidence type="ECO:0000313" key="8">
    <source>
        <dbReference type="EMBL" id="KAG5682798.1"/>
    </source>
</evidence>
<keyword evidence="5 6" id="KW-0472">Membrane</keyword>
<evidence type="ECO:0000256" key="2">
    <source>
        <dbReference type="ARBA" id="ARBA00008816"/>
    </source>
</evidence>
<comment type="caution">
    <text evidence="8">The sequence shown here is derived from an EMBL/GenBank/DDBJ whole genome shotgun (WGS) entry which is preliminary data.</text>
</comment>
<feature type="transmembrane region" description="Helical" evidence="6">
    <location>
        <begin position="21"/>
        <end position="41"/>
    </location>
</feature>
<proteinExistence type="inferred from homology"/>
<name>A0A9J6CMG9_POLVA</name>
<dbReference type="InterPro" id="IPR036938">
    <property type="entry name" value="PAP2/HPO_sf"/>
</dbReference>
<evidence type="ECO:0000313" key="9">
    <source>
        <dbReference type="Proteomes" id="UP001107558"/>
    </source>
</evidence>
<accession>A0A9J6CMG9</accession>
<evidence type="ECO:0000256" key="6">
    <source>
        <dbReference type="SAM" id="Phobius"/>
    </source>
</evidence>
<organism evidence="8 9">
    <name type="scientific">Polypedilum vanderplanki</name>
    <name type="common">Sleeping chironomid midge</name>
    <dbReference type="NCBI Taxonomy" id="319348"/>
    <lineage>
        <taxon>Eukaryota</taxon>
        <taxon>Metazoa</taxon>
        <taxon>Ecdysozoa</taxon>
        <taxon>Arthropoda</taxon>
        <taxon>Hexapoda</taxon>
        <taxon>Insecta</taxon>
        <taxon>Pterygota</taxon>
        <taxon>Neoptera</taxon>
        <taxon>Endopterygota</taxon>
        <taxon>Diptera</taxon>
        <taxon>Nematocera</taxon>
        <taxon>Chironomoidea</taxon>
        <taxon>Chironomidae</taxon>
        <taxon>Chironominae</taxon>
        <taxon>Polypedilum</taxon>
        <taxon>Polypedilum</taxon>
    </lineage>
</organism>
<keyword evidence="3 6" id="KW-0812">Transmembrane</keyword>
<feature type="transmembrane region" description="Helical" evidence="6">
    <location>
        <begin position="238"/>
        <end position="260"/>
    </location>
</feature>
<evidence type="ECO:0000256" key="3">
    <source>
        <dbReference type="ARBA" id="ARBA00022692"/>
    </source>
</evidence>
<keyword evidence="9" id="KW-1185">Reference proteome</keyword>
<dbReference type="CDD" id="cd03384">
    <property type="entry name" value="PAP2_wunen"/>
    <property type="match status" value="1"/>
</dbReference>
<dbReference type="PANTHER" id="PTHR10165">
    <property type="entry name" value="LIPID PHOSPHATE PHOSPHATASE"/>
    <property type="match status" value="1"/>
</dbReference>
<dbReference type="Proteomes" id="UP001107558">
    <property type="component" value="Chromosome 1"/>
</dbReference>
<dbReference type="Pfam" id="PF01569">
    <property type="entry name" value="PAP2"/>
    <property type="match status" value="1"/>
</dbReference>
<protein>
    <recommendedName>
        <fullName evidence="7">Phosphatidic acid phosphatase type 2/haloperoxidase domain-containing protein</fullName>
    </recommendedName>
</protein>
<evidence type="ECO:0000259" key="7">
    <source>
        <dbReference type="SMART" id="SM00014"/>
    </source>
</evidence>
<dbReference type="SUPFAM" id="SSF48317">
    <property type="entry name" value="Acid phosphatase/Vanadium-dependent haloperoxidase"/>
    <property type="match status" value="1"/>
</dbReference>
<evidence type="ECO:0000256" key="1">
    <source>
        <dbReference type="ARBA" id="ARBA00004141"/>
    </source>
</evidence>
<dbReference type="AlphaFoldDB" id="A0A9J6CMG9"/>
<gene>
    <name evidence="8" type="ORF">PVAND_012126</name>
</gene>
<feature type="transmembrane region" description="Helical" evidence="6">
    <location>
        <begin position="61"/>
        <end position="87"/>
    </location>
</feature>
<keyword evidence="4 6" id="KW-1133">Transmembrane helix</keyword>
<dbReference type="GO" id="GO:0008195">
    <property type="term" value="F:phosphatidate phosphatase activity"/>
    <property type="evidence" value="ECO:0007669"/>
    <property type="project" value="TreeGrafter"/>
</dbReference>
<dbReference type="GO" id="GO:0006644">
    <property type="term" value="P:phospholipid metabolic process"/>
    <property type="evidence" value="ECO:0007669"/>
    <property type="project" value="InterPro"/>
</dbReference>
<evidence type="ECO:0000256" key="4">
    <source>
        <dbReference type="ARBA" id="ARBA00022989"/>
    </source>
</evidence>
<dbReference type="GO" id="GO:0046839">
    <property type="term" value="P:phospholipid dephosphorylation"/>
    <property type="evidence" value="ECO:0007669"/>
    <property type="project" value="TreeGrafter"/>
</dbReference>
<dbReference type="SMART" id="SM00014">
    <property type="entry name" value="acidPPc"/>
    <property type="match status" value="1"/>
</dbReference>
<feature type="domain" description="Phosphatidic acid phosphatase type 2/haloperoxidase" evidence="7">
    <location>
        <begin position="112"/>
        <end position="256"/>
    </location>
</feature>